<keyword evidence="3" id="KW-1185">Reference proteome</keyword>
<proteinExistence type="predicted"/>
<comment type="caution">
    <text evidence="2">The sequence shown here is derived from an EMBL/GenBank/DDBJ whole genome shotgun (WGS) entry which is preliminary data.</text>
</comment>
<sequence>MTAWRKSSYSGSSNNCVEVGHGVGLRDSKSPATHLPLSADAWSAFLRHLPRFPSAAQ</sequence>
<dbReference type="Pfam" id="PF04149">
    <property type="entry name" value="DUF397"/>
    <property type="match status" value="1"/>
</dbReference>
<accession>A0ABQ2I1Q6</accession>
<dbReference type="EMBL" id="BMNC01000005">
    <property type="protein sequence ID" value="GGM97726.1"/>
    <property type="molecule type" value="Genomic_DNA"/>
</dbReference>
<dbReference type="InterPro" id="IPR007278">
    <property type="entry name" value="DUF397"/>
</dbReference>
<organism evidence="2 3">
    <name type="scientific">Lentzea pudingi</name>
    <dbReference type="NCBI Taxonomy" id="1789439"/>
    <lineage>
        <taxon>Bacteria</taxon>
        <taxon>Bacillati</taxon>
        <taxon>Actinomycetota</taxon>
        <taxon>Actinomycetes</taxon>
        <taxon>Pseudonocardiales</taxon>
        <taxon>Pseudonocardiaceae</taxon>
        <taxon>Lentzea</taxon>
    </lineage>
</organism>
<gene>
    <name evidence="2" type="ORF">GCM10011609_39580</name>
</gene>
<name>A0ABQ2I1Q6_9PSEU</name>
<evidence type="ECO:0000259" key="1">
    <source>
        <dbReference type="Pfam" id="PF04149"/>
    </source>
</evidence>
<dbReference type="Proteomes" id="UP000597656">
    <property type="component" value="Unassembled WGS sequence"/>
</dbReference>
<dbReference type="RefSeq" id="WP_189156242.1">
    <property type="nucleotide sequence ID" value="NZ_BMNC01000005.1"/>
</dbReference>
<evidence type="ECO:0000313" key="3">
    <source>
        <dbReference type="Proteomes" id="UP000597656"/>
    </source>
</evidence>
<feature type="domain" description="DUF397" evidence="1">
    <location>
        <begin position="3"/>
        <end position="48"/>
    </location>
</feature>
<protein>
    <recommendedName>
        <fullName evidence="1">DUF397 domain-containing protein</fullName>
    </recommendedName>
</protein>
<evidence type="ECO:0000313" key="2">
    <source>
        <dbReference type="EMBL" id="GGM97726.1"/>
    </source>
</evidence>
<reference evidence="3" key="1">
    <citation type="journal article" date="2019" name="Int. J. Syst. Evol. Microbiol.">
        <title>The Global Catalogue of Microorganisms (GCM) 10K type strain sequencing project: providing services to taxonomists for standard genome sequencing and annotation.</title>
        <authorList>
            <consortium name="The Broad Institute Genomics Platform"/>
            <consortium name="The Broad Institute Genome Sequencing Center for Infectious Disease"/>
            <person name="Wu L."/>
            <person name="Ma J."/>
        </authorList>
    </citation>
    <scope>NUCLEOTIDE SEQUENCE [LARGE SCALE GENOMIC DNA]</scope>
    <source>
        <strain evidence="3">CGMCC 4.7319</strain>
    </source>
</reference>